<evidence type="ECO:0000256" key="3">
    <source>
        <dbReference type="ARBA" id="ARBA00022692"/>
    </source>
</evidence>
<evidence type="ECO:0000256" key="4">
    <source>
        <dbReference type="ARBA" id="ARBA00022989"/>
    </source>
</evidence>
<reference evidence="7" key="1">
    <citation type="journal article" date="2020" name="mSystems">
        <title>Genome- and Community-Level Interaction Insights into Carbon Utilization and Element Cycling Functions of Hydrothermarchaeota in Hydrothermal Sediment.</title>
        <authorList>
            <person name="Zhou Z."/>
            <person name="Liu Y."/>
            <person name="Xu W."/>
            <person name="Pan J."/>
            <person name="Luo Z.H."/>
            <person name="Li M."/>
        </authorList>
    </citation>
    <scope>NUCLEOTIDE SEQUENCE [LARGE SCALE GENOMIC DNA]</scope>
    <source>
        <strain evidence="7">SpSt-966</strain>
    </source>
</reference>
<sequence>MYCTILVGKIVKRIIIYLVFLGIVSILTLYFLNNFGNTIEWGKIIGFFLANFWGLYGVISLLISWLADAMITYILMNKLDNKPFTFSKSFNMSIIGTFFNKLSPASTGGGIFQIAYLKRNGVNFGNSFSVVELRFIIKQSAMVLMAIVGFMTALTIMKRDQLTLFLTLIGFVLSVSGILILILINVSPAIRNYLLRITKWAINLLRFSKKFKSKIPEFNKKAEKEFDNYVQSTKIISQNWPVMIFAFLFAIISALAHLFLAFAAIQSFGIFENVPKGFLDVIAVQAIATMIIYFSPTPGSAGIAEGGFYLFFSTLVPLKFLSTVTLEWRILSYFVPLILSGLIFFGGSINRMMLKDKNSKS</sequence>
<dbReference type="EMBL" id="DTPE01000239">
    <property type="protein sequence ID" value="HGE75681.1"/>
    <property type="molecule type" value="Genomic_DNA"/>
</dbReference>
<keyword evidence="5 6" id="KW-0472">Membrane</keyword>
<dbReference type="GO" id="GO:0005886">
    <property type="term" value="C:plasma membrane"/>
    <property type="evidence" value="ECO:0007669"/>
    <property type="project" value="UniProtKB-SubCell"/>
</dbReference>
<keyword evidence="4 6" id="KW-1133">Transmembrane helix</keyword>
<feature type="transmembrane region" description="Helical" evidence="6">
    <location>
        <begin position="14"/>
        <end position="32"/>
    </location>
</feature>
<gene>
    <name evidence="7" type="ORF">ENX73_06105</name>
</gene>
<organism evidence="7">
    <name type="scientific">Mesoaciditoga lauensis</name>
    <dbReference type="NCBI Taxonomy" id="1495039"/>
    <lineage>
        <taxon>Bacteria</taxon>
        <taxon>Thermotogati</taxon>
        <taxon>Thermotogota</taxon>
        <taxon>Thermotogae</taxon>
        <taxon>Mesoaciditogales</taxon>
        <taxon>Mesoaciditogaceae</taxon>
        <taxon>Mesoaciditoga</taxon>
    </lineage>
</organism>
<name>A0A7V3RFJ7_9BACT</name>
<evidence type="ECO:0000256" key="5">
    <source>
        <dbReference type="ARBA" id="ARBA00023136"/>
    </source>
</evidence>
<keyword evidence="3 6" id="KW-0812">Transmembrane</keyword>
<feature type="transmembrane region" description="Helical" evidence="6">
    <location>
        <begin position="242"/>
        <end position="265"/>
    </location>
</feature>
<keyword evidence="2" id="KW-1003">Cell membrane</keyword>
<dbReference type="NCBIfam" id="TIGR00374">
    <property type="entry name" value="flippase-like domain"/>
    <property type="match status" value="1"/>
</dbReference>
<evidence type="ECO:0000256" key="1">
    <source>
        <dbReference type="ARBA" id="ARBA00004651"/>
    </source>
</evidence>
<accession>A0A7V3RFJ7</accession>
<feature type="transmembrane region" description="Helical" evidence="6">
    <location>
        <begin position="52"/>
        <end position="76"/>
    </location>
</feature>
<feature type="transmembrane region" description="Helical" evidence="6">
    <location>
        <begin position="164"/>
        <end position="186"/>
    </location>
</feature>
<dbReference type="AlphaFoldDB" id="A0A7V3RFJ7"/>
<comment type="subcellular location">
    <subcellularLocation>
        <location evidence="1">Cell membrane</location>
        <topology evidence="1">Multi-pass membrane protein</topology>
    </subcellularLocation>
</comment>
<dbReference type="PANTHER" id="PTHR37693">
    <property type="entry name" value="PHOSPHATIDYLGLYCEROL LYSYLTRANSFERASE"/>
    <property type="match status" value="1"/>
</dbReference>
<comment type="caution">
    <text evidence="7">The sequence shown here is derived from an EMBL/GenBank/DDBJ whole genome shotgun (WGS) entry which is preliminary data.</text>
</comment>
<evidence type="ECO:0000256" key="2">
    <source>
        <dbReference type="ARBA" id="ARBA00022475"/>
    </source>
</evidence>
<dbReference type="PANTHER" id="PTHR37693:SF1">
    <property type="entry name" value="INTEGRAL MEMBRANE PROTEIN"/>
    <property type="match status" value="1"/>
</dbReference>
<dbReference type="InterPro" id="IPR022791">
    <property type="entry name" value="L-PG_synthase/AglD"/>
</dbReference>
<feature type="transmembrane region" description="Helical" evidence="6">
    <location>
        <begin position="330"/>
        <end position="349"/>
    </location>
</feature>
<evidence type="ECO:0000256" key="6">
    <source>
        <dbReference type="SAM" id="Phobius"/>
    </source>
</evidence>
<feature type="transmembrane region" description="Helical" evidence="6">
    <location>
        <begin position="136"/>
        <end position="157"/>
    </location>
</feature>
<protein>
    <submittedName>
        <fullName evidence="7">Flippase-like domain-containing protein</fullName>
    </submittedName>
</protein>
<feature type="transmembrane region" description="Helical" evidence="6">
    <location>
        <begin position="277"/>
        <end position="295"/>
    </location>
</feature>
<dbReference type="Pfam" id="PF03706">
    <property type="entry name" value="LPG_synthase_TM"/>
    <property type="match status" value="1"/>
</dbReference>
<proteinExistence type="predicted"/>
<evidence type="ECO:0000313" key="7">
    <source>
        <dbReference type="EMBL" id="HGE75681.1"/>
    </source>
</evidence>